<dbReference type="HOGENOM" id="CLU_429714_0_0_1"/>
<feature type="compositionally biased region" description="Low complexity" evidence="1">
    <location>
        <begin position="385"/>
        <end position="395"/>
    </location>
</feature>
<feature type="region of interest" description="Disordered" evidence="1">
    <location>
        <begin position="324"/>
        <end position="637"/>
    </location>
</feature>
<reference evidence="3 4" key="1">
    <citation type="journal article" date="2012" name="Eukaryot. Cell">
        <title>Draft genome sequence of CBS 2479, the standard type strain of Trichosporon asahii.</title>
        <authorList>
            <person name="Yang R.Y."/>
            <person name="Li H.T."/>
            <person name="Zhu H."/>
            <person name="Zhou G.P."/>
            <person name="Wang M."/>
            <person name="Wang L."/>
        </authorList>
    </citation>
    <scope>NUCLEOTIDE SEQUENCE [LARGE SCALE GENOMIC DNA]</scope>
    <source>
        <strain evidence="4">ATCC 90039 / CBS 2479 / JCM 2466 / KCTC 7840 / NCYC 2677 / UAMH 7654</strain>
    </source>
</reference>
<evidence type="ECO:0000313" key="4">
    <source>
        <dbReference type="Proteomes" id="UP000002748"/>
    </source>
</evidence>
<feature type="compositionally biased region" description="Pro residues" evidence="1">
    <location>
        <begin position="458"/>
        <end position="467"/>
    </location>
</feature>
<feature type="compositionally biased region" description="Acidic residues" evidence="1">
    <location>
        <begin position="516"/>
        <end position="525"/>
    </location>
</feature>
<feature type="compositionally biased region" description="Pro residues" evidence="1">
    <location>
        <begin position="1"/>
        <end position="10"/>
    </location>
</feature>
<proteinExistence type="predicted"/>
<dbReference type="CDD" id="cd11524">
    <property type="entry name" value="SYLF"/>
    <property type="match status" value="1"/>
</dbReference>
<organism evidence="3 4">
    <name type="scientific">Trichosporon asahii var. asahii (strain ATCC 90039 / CBS 2479 / JCM 2466 / KCTC 7840 / NBRC 103889/ NCYC 2677 / UAMH 7654)</name>
    <name type="common">Yeast</name>
    <dbReference type="NCBI Taxonomy" id="1186058"/>
    <lineage>
        <taxon>Eukaryota</taxon>
        <taxon>Fungi</taxon>
        <taxon>Dikarya</taxon>
        <taxon>Basidiomycota</taxon>
        <taxon>Agaricomycotina</taxon>
        <taxon>Tremellomycetes</taxon>
        <taxon>Trichosporonales</taxon>
        <taxon>Trichosporonaceae</taxon>
        <taxon>Trichosporon</taxon>
    </lineage>
</organism>
<feature type="compositionally biased region" description="Basic and acidic residues" evidence="1">
    <location>
        <begin position="574"/>
        <end position="620"/>
    </location>
</feature>
<evidence type="ECO:0000259" key="2">
    <source>
        <dbReference type="Pfam" id="PF04366"/>
    </source>
</evidence>
<protein>
    <submittedName>
        <fullName evidence="3">Actin filament organization-related protein</fullName>
    </submittedName>
</protein>
<evidence type="ECO:0000256" key="1">
    <source>
        <dbReference type="SAM" id="MobiDB-lite"/>
    </source>
</evidence>
<dbReference type="InterPro" id="IPR007461">
    <property type="entry name" value="Ysc84_actin-binding"/>
</dbReference>
<dbReference type="RefSeq" id="XP_014177155.1">
    <property type="nucleotide sequence ID" value="XM_014321680.1"/>
</dbReference>
<dbReference type="Pfam" id="PF04366">
    <property type="entry name" value="Ysc84"/>
    <property type="match status" value="1"/>
</dbReference>
<feature type="domain" description="Ysc84 actin-binding" evidence="2">
    <location>
        <begin position="167"/>
        <end position="288"/>
    </location>
</feature>
<dbReference type="Proteomes" id="UP000002748">
    <property type="component" value="Unassembled WGS sequence"/>
</dbReference>
<dbReference type="VEuPathDB" id="FungiDB:A1Q1_06566"/>
<gene>
    <name evidence="3" type="ORF">A1Q1_06566</name>
</gene>
<feature type="compositionally biased region" description="Basic and acidic residues" evidence="1">
    <location>
        <begin position="526"/>
        <end position="535"/>
    </location>
</feature>
<feature type="region of interest" description="Disordered" evidence="1">
    <location>
        <begin position="1"/>
        <end position="32"/>
    </location>
</feature>
<dbReference type="KEGG" id="tasa:A1Q1_06566"/>
<dbReference type="GeneID" id="25990078"/>
<accession>J6ELD3</accession>
<dbReference type="OrthoDB" id="10255128at2759"/>
<feature type="compositionally biased region" description="Basic and acidic residues" evidence="1">
    <location>
        <begin position="333"/>
        <end position="348"/>
    </location>
</feature>
<dbReference type="InterPro" id="IPR051702">
    <property type="entry name" value="SH3_domain_YSC84-like"/>
</dbReference>
<sequence>MTDTLPPPPPPRREARSTPHSRTNTPEPGWKERWGAKTKLWGNKAFDKSIGISDKIGTKVNYVVENKIGSEAFYPVSNDFPQECEKAARILRAFTVKGIEVPDKHTHKKALRKIPPTLIKNCYGLAVFTSMRSGIAPLGGAGGNGLVVAHNPETGWWSPPASISPNTFSAGLILGVDIYDCVLILNSPKAIESFKTHKVTLGADIAVAAGPWGAGAAMESGKEGVPVFSYVKSRGLYAGVEAVGQVFLSRFDENERVYHWPGVKAGDILTGHVKMPREAKPFIAALEDAASGKAQVREGPPPEDPMFKITPLAAAIELDDGEVLKLPPTPEQTDGHEYESDPETERVIRRMTLPSDFSPPPVEKKWMPALPPPRHGEAMHHPTPRRAGVPAGAPAPALPPRRQPAVDSAPASLHGSPPLPPRRSTEMPPTPTSPGTPIAVAAKPPPLPPRSRNRPPSMAIPPTPVSPTSPAFAAQHSDIPPVSEIDSPELMNVKDVHADEPPSYAAAQEPAKAEAESDDESVYDEVEQHLADEHATVQAMDEMHMPPAAEDEMAPRSSEEMATLAYNEPEPTDSEPKDSEAKEAPREEAEEKTEKTEEKEKADEPQEKAEAAEAKDDKPELPAGFRLREAGNMGFRG</sequence>
<dbReference type="AlphaFoldDB" id="J6ELD3"/>
<name>J6ELD3_TRIAS</name>
<evidence type="ECO:0000313" key="3">
    <source>
        <dbReference type="EMBL" id="EJT45074.1"/>
    </source>
</evidence>
<comment type="caution">
    <text evidence="3">The sequence shown here is derived from an EMBL/GenBank/DDBJ whole genome shotgun (WGS) entry which is preliminary data.</text>
</comment>
<dbReference type="PANTHER" id="PTHR15629:SF40">
    <property type="entry name" value="YSC84 ACTIN-BINDING DOMAIN-CONTAINING PROTEIN"/>
    <property type="match status" value="1"/>
</dbReference>
<dbReference type="PANTHER" id="PTHR15629">
    <property type="entry name" value="SH3YL1 PROTEIN"/>
    <property type="match status" value="1"/>
</dbReference>
<dbReference type="EMBL" id="ALBS01000337">
    <property type="protein sequence ID" value="EJT45074.1"/>
    <property type="molecule type" value="Genomic_DNA"/>
</dbReference>
<dbReference type="GO" id="GO:0035091">
    <property type="term" value="F:phosphatidylinositol binding"/>
    <property type="evidence" value="ECO:0007669"/>
    <property type="project" value="TreeGrafter"/>
</dbReference>